<accession>A0ABU6YFW0</accession>
<evidence type="ECO:0000313" key="1">
    <source>
        <dbReference type="EMBL" id="MED6209290.1"/>
    </source>
</evidence>
<gene>
    <name evidence="1" type="ORF">PIB30_053249</name>
</gene>
<dbReference type="EMBL" id="JASCZI010242049">
    <property type="protein sequence ID" value="MED6209290.1"/>
    <property type="molecule type" value="Genomic_DNA"/>
</dbReference>
<evidence type="ECO:0000313" key="2">
    <source>
        <dbReference type="Proteomes" id="UP001341840"/>
    </source>
</evidence>
<evidence type="ECO:0008006" key="3">
    <source>
        <dbReference type="Google" id="ProtNLM"/>
    </source>
</evidence>
<protein>
    <recommendedName>
        <fullName evidence="3">Transposase MuDR plant domain-containing protein</fullName>
    </recommendedName>
</protein>
<comment type="caution">
    <text evidence="1">The sequence shown here is derived from an EMBL/GenBank/DDBJ whole genome shotgun (WGS) entry which is preliminary data.</text>
</comment>
<organism evidence="1 2">
    <name type="scientific">Stylosanthes scabra</name>
    <dbReference type="NCBI Taxonomy" id="79078"/>
    <lineage>
        <taxon>Eukaryota</taxon>
        <taxon>Viridiplantae</taxon>
        <taxon>Streptophyta</taxon>
        <taxon>Embryophyta</taxon>
        <taxon>Tracheophyta</taxon>
        <taxon>Spermatophyta</taxon>
        <taxon>Magnoliopsida</taxon>
        <taxon>eudicotyledons</taxon>
        <taxon>Gunneridae</taxon>
        <taxon>Pentapetalae</taxon>
        <taxon>rosids</taxon>
        <taxon>fabids</taxon>
        <taxon>Fabales</taxon>
        <taxon>Fabaceae</taxon>
        <taxon>Papilionoideae</taxon>
        <taxon>50 kb inversion clade</taxon>
        <taxon>dalbergioids sensu lato</taxon>
        <taxon>Dalbergieae</taxon>
        <taxon>Pterocarpus clade</taxon>
        <taxon>Stylosanthes</taxon>
    </lineage>
</organism>
<name>A0ABU6YFW0_9FABA</name>
<sequence length="251" mass="28303">MRLPKQTPIIRMAYRFLAVLPNRSCRYRVFWLSNDEHVRSMFASHGRILTDKVIRLYVQILDTLTTMDGAGSSDSGPAVYSPMTTNPVDMEFPRNIPESLSLATRIRVTLRRAVPDELVLATPVGTQFLLPAPFPVPDISNLDSHFHTLDLDAINEEKLTDIWDEGYDYDLDGGVEFRVRHRFCSREAVHIGVKNYSIKGAAKYKVLEFDSMKYHCVCKQSANGCCGGSESPTEGEKVRWATCVPCTTDVH</sequence>
<dbReference type="Proteomes" id="UP001341840">
    <property type="component" value="Unassembled WGS sequence"/>
</dbReference>
<reference evidence="1 2" key="1">
    <citation type="journal article" date="2023" name="Plants (Basel)">
        <title>Bridging the Gap: Combining Genomics and Transcriptomics Approaches to Understand Stylosanthes scabra, an Orphan Legume from the Brazilian Caatinga.</title>
        <authorList>
            <person name="Ferreira-Neto J.R.C."/>
            <person name="da Silva M.D."/>
            <person name="Binneck E."/>
            <person name="de Melo N.F."/>
            <person name="da Silva R.H."/>
            <person name="de Melo A.L.T.M."/>
            <person name="Pandolfi V."/>
            <person name="Bustamante F.O."/>
            <person name="Brasileiro-Vidal A.C."/>
            <person name="Benko-Iseppon A.M."/>
        </authorList>
    </citation>
    <scope>NUCLEOTIDE SEQUENCE [LARGE SCALE GENOMIC DNA]</scope>
    <source>
        <tissue evidence="1">Leaves</tissue>
    </source>
</reference>
<proteinExistence type="predicted"/>
<keyword evidence="2" id="KW-1185">Reference proteome</keyword>